<comment type="caution">
    <text evidence="3">The sequence shown here is derived from an EMBL/GenBank/DDBJ whole genome shotgun (WGS) entry which is preliminary data.</text>
</comment>
<feature type="domain" description="Domain of unknown function at the cortex 1" evidence="2">
    <location>
        <begin position="4"/>
        <end position="349"/>
    </location>
</feature>
<gene>
    <name evidence="3" type="ORF">LshimejAT787_1100930</name>
</gene>
<evidence type="ECO:0000256" key="1">
    <source>
        <dbReference type="SAM" id="MobiDB-lite"/>
    </source>
</evidence>
<feature type="compositionally biased region" description="Polar residues" evidence="1">
    <location>
        <begin position="58"/>
        <end position="67"/>
    </location>
</feature>
<sequence length="365" mass="39984">MPARLRVLSGTSSSPAACTDMTHLVNTGQPHALVSDRFEGELVVYIKGLHSHPRPPHTSESQNQSASGEEYFAREDRRGITWSIQVRGASPFVCRRFLNPISADDVLFGNTFDRPLSLPWGSGAALRFMKYIDPTLEHDLASDKKPWALSPLVCTMPHFAHTRLPVDEAQDEDEDGEHGKGGNAQGGREGNGRTRPRLPPFPPRESIKDDTAQLHLAVTEMAGGGESDASSGKSVRIGKNGRNGNERGKGNGNGLGLEDAAARRAYFAAPAHRRRVTFGPRDVITTDFCYGFLEFSPTLSLRLPGGISFDLMRYWDGQPVRFVCCERKKEGDGGEEPWGRMFWCVAIEMADDEEAGGGEGEAQEE</sequence>
<proteinExistence type="predicted"/>
<feature type="region of interest" description="Disordered" evidence="1">
    <location>
        <begin position="222"/>
        <end position="254"/>
    </location>
</feature>
<evidence type="ECO:0000313" key="4">
    <source>
        <dbReference type="Proteomes" id="UP001063166"/>
    </source>
</evidence>
<protein>
    <submittedName>
        <fullName evidence="3">DUF1769-domain-containing protein</fullName>
    </submittedName>
</protein>
<evidence type="ECO:0000313" key="3">
    <source>
        <dbReference type="EMBL" id="GLB42078.1"/>
    </source>
</evidence>
<name>A0A9P3PV13_LYOSH</name>
<accession>A0A9P3PV13</accession>
<evidence type="ECO:0000259" key="2">
    <source>
        <dbReference type="Pfam" id="PF08588"/>
    </source>
</evidence>
<dbReference type="Pfam" id="PF08588">
    <property type="entry name" value="Duc1"/>
    <property type="match status" value="1"/>
</dbReference>
<dbReference type="PANTHER" id="PTHR34826">
    <property type="entry name" value="UPF0590 PROTEIN C409.17C"/>
    <property type="match status" value="1"/>
</dbReference>
<keyword evidence="4" id="KW-1185">Reference proteome</keyword>
<dbReference type="OrthoDB" id="2119945at2759"/>
<dbReference type="InterPro" id="IPR013897">
    <property type="entry name" value="Duc1"/>
</dbReference>
<dbReference type="EMBL" id="BRPK01000011">
    <property type="protein sequence ID" value="GLB42078.1"/>
    <property type="molecule type" value="Genomic_DNA"/>
</dbReference>
<dbReference type="PANTHER" id="PTHR34826:SF2">
    <property type="entry name" value="UPF0590 PROTEIN C409.17C"/>
    <property type="match status" value="1"/>
</dbReference>
<dbReference type="Proteomes" id="UP001063166">
    <property type="component" value="Unassembled WGS sequence"/>
</dbReference>
<dbReference type="AlphaFoldDB" id="A0A9P3PV13"/>
<feature type="region of interest" description="Disordered" evidence="1">
    <location>
        <begin position="168"/>
        <end position="209"/>
    </location>
</feature>
<organism evidence="3 4">
    <name type="scientific">Lyophyllum shimeji</name>
    <name type="common">Hon-shimeji</name>
    <name type="synonym">Tricholoma shimeji</name>
    <dbReference type="NCBI Taxonomy" id="47721"/>
    <lineage>
        <taxon>Eukaryota</taxon>
        <taxon>Fungi</taxon>
        <taxon>Dikarya</taxon>
        <taxon>Basidiomycota</taxon>
        <taxon>Agaricomycotina</taxon>
        <taxon>Agaricomycetes</taxon>
        <taxon>Agaricomycetidae</taxon>
        <taxon>Agaricales</taxon>
        <taxon>Tricholomatineae</taxon>
        <taxon>Lyophyllaceae</taxon>
        <taxon>Lyophyllum</taxon>
    </lineage>
</organism>
<feature type="region of interest" description="Disordered" evidence="1">
    <location>
        <begin position="49"/>
        <end position="70"/>
    </location>
</feature>
<reference evidence="3" key="1">
    <citation type="submission" date="2022-07" db="EMBL/GenBank/DDBJ databases">
        <title>The genome of Lyophyllum shimeji provides insight into the initial evolution of ectomycorrhizal fungal genome.</title>
        <authorList>
            <person name="Kobayashi Y."/>
            <person name="Shibata T."/>
            <person name="Hirakawa H."/>
            <person name="Shigenobu S."/>
            <person name="Nishiyama T."/>
            <person name="Yamada A."/>
            <person name="Hasebe M."/>
            <person name="Kawaguchi M."/>
        </authorList>
    </citation>
    <scope>NUCLEOTIDE SEQUENCE</scope>
    <source>
        <strain evidence="3">AT787</strain>
    </source>
</reference>